<reference evidence="6" key="1">
    <citation type="submission" date="2016-10" db="EMBL/GenBank/DDBJ databases">
        <authorList>
            <person name="Varghese N."/>
            <person name="Submissions S."/>
        </authorList>
    </citation>
    <scope>NUCLEOTIDE SEQUENCE [LARGE SCALE GENOMIC DNA]</scope>
    <source>
        <strain evidence="6">DSM 25329</strain>
    </source>
</reference>
<dbReference type="Gene3D" id="3.90.45.10">
    <property type="entry name" value="Peptide deformylase"/>
    <property type="match status" value="1"/>
</dbReference>
<organism evidence="5 6">
    <name type="scientific">Dyadobacter soli</name>
    <dbReference type="NCBI Taxonomy" id="659014"/>
    <lineage>
        <taxon>Bacteria</taxon>
        <taxon>Pseudomonadati</taxon>
        <taxon>Bacteroidota</taxon>
        <taxon>Cytophagia</taxon>
        <taxon>Cytophagales</taxon>
        <taxon>Spirosomataceae</taxon>
        <taxon>Dyadobacter</taxon>
    </lineage>
</organism>
<evidence type="ECO:0000256" key="3">
    <source>
        <dbReference type="ARBA" id="ARBA00022801"/>
    </source>
</evidence>
<dbReference type="GO" id="GO:0006412">
    <property type="term" value="P:translation"/>
    <property type="evidence" value="ECO:0007669"/>
    <property type="project" value="UniProtKB-UniRule"/>
</dbReference>
<gene>
    <name evidence="4" type="primary">def</name>
    <name evidence="5" type="ORF">SAMN04487996_101372</name>
</gene>
<sequence>MFMNFVQKRDMLLPIAKFGAPILRHRGIPVDLEDPGLQNLIENMWETMYHVNGCGLAAPQVNKSIRLFVVDSMPTYMQMEDAERNIVFDGDQGIKEVFINPVITSRSERIWWDEEGCLSIPGITLRISRSWSVSIRYFDDQLHERTRTFLGITARMIQHEYDHIEGKLFLDYLDAGRRLLLKNRFDRINRDDASGS</sequence>
<evidence type="ECO:0000256" key="2">
    <source>
        <dbReference type="ARBA" id="ARBA00022723"/>
    </source>
</evidence>
<keyword evidence="4" id="KW-0408">Iron</keyword>
<dbReference type="PANTHER" id="PTHR10458">
    <property type="entry name" value="PEPTIDE DEFORMYLASE"/>
    <property type="match status" value="1"/>
</dbReference>
<comment type="cofactor">
    <cofactor evidence="4">
        <name>Fe(2+)</name>
        <dbReference type="ChEBI" id="CHEBI:29033"/>
    </cofactor>
    <text evidence="4">Binds 1 Fe(2+) ion.</text>
</comment>
<dbReference type="PIRSF" id="PIRSF004749">
    <property type="entry name" value="Pep_def"/>
    <property type="match status" value="1"/>
</dbReference>
<dbReference type="STRING" id="659014.SAMN04487996_101372"/>
<dbReference type="InterPro" id="IPR023635">
    <property type="entry name" value="Peptide_deformylase"/>
</dbReference>
<comment type="catalytic activity">
    <reaction evidence="4">
        <text>N-terminal N-formyl-L-methionyl-[peptide] + H2O = N-terminal L-methionyl-[peptide] + formate</text>
        <dbReference type="Rhea" id="RHEA:24420"/>
        <dbReference type="Rhea" id="RHEA-COMP:10639"/>
        <dbReference type="Rhea" id="RHEA-COMP:10640"/>
        <dbReference type="ChEBI" id="CHEBI:15377"/>
        <dbReference type="ChEBI" id="CHEBI:15740"/>
        <dbReference type="ChEBI" id="CHEBI:49298"/>
        <dbReference type="ChEBI" id="CHEBI:64731"/>
        <dbReference type="EC" id="3.5.1.88"/>
    </reaction>
</comment>
<dbReference type="GO" id="GO:0042586">
    <property type="term" value="F:peptide deformylase activity"/>
    <property type="evidence" value="ECO:0007669"/>
    <property type="project" value="UniProtKB-UniRule"/>
</dbReference>
<keyword evidence="2 4" id="KW-0479">Metal-binding</keyword>
<dbReference type="HAMAP" id="MF_00163">
    <property type="entry name" value="Pep_deformylase"/>
    <property type="match status" value="1"/>
</dbReference>
<evidence type="ECO:0000256" key="1">
    <source>
        <dbReference type="ARBA" id="ARBA00010759"/>
    </source>
</evidence>
<dbReference type="EC" id="3.5.1.88" evidence="4"/>
<dbReference type="SUPFAM" id="SSF56420">
    <property type="entry name" value="Peptide deformylase"/>
    <property type="match status" value="1"/>
</dbReference>
<dbReference type="AlphaFoldDB" id="A0A1G6VXG5"/>
<dbReference type="GO" id="GO:0046872">
    <property type="term" value="F:metal ion binding"/>
    <property type="evidence" value="ECO:0007669"/>
    <property type="project" value="UniProtKB-KW"/>
</dbReference>
<feature type="active site" evidence="4">
    <location>
        <position position="160"/>
    </location>
</feature>
<dbReference type="EMBL" id="FNAN01000001">
    <property type="protein sequence ID" value="SDD58410.1"/>
    <property type="molecule type" value="Genomic_DNA"/>
</dbReference>
<evidence type="ECO:0000256" key="4">
    <source>
        <dbReference type="HAMAP-Rule" id="MF_00163"/>
    </source>
</evidence>
<dbReference type="RefSeq" id="WP_218132876.1">
    <property type="nucleotide sequence ID" value="NZ_FNAN01000001.1"/>
</dbReference>
<dbReference type="Proteomes" id="UP000198748">
    <property type="component" value="Unassembled WGS sequence"/>
</dbReference>
<comment type="function">
    <text evidence="4">Removes the formyl group from the N-terminal Met of newly synthesized proteins. Requires at least a dipeptide for an efficient rate of reaction. N-terminal L-methionine is a prerequisite for activity but the enzyme has broad specificity at other positions.</text>
</comment>
<accession>A0A1G6VXG5</accession>
<dbReference type="PANTHER" id="PTHR10458:SF22">
    <property type="entry name" value="PEPTIDE DEFORMYLASE"/>
    <property type="match status" value="1"/>
</dbReference>
<keyword evidence="3 4" id="KW-0378">Hydrolase</keyword>
<dbReference type="CDD" id="cd00487">
    <property type="entry name" value="Pep_deformylase"/>
    <property type="match status" value="1"/>
</dbReference>
<evidence type="ECO:0000313" key="6">
    <source>
        <dbReference type="Proteomes" id="UP000198748"/>
    </source>
</evidence>
<protein>
    <recommendedName>
        <fullName evidence="4">Peptide deformylase</fullName>
        <shortName evidence="4">PDF</shortName>
        <ecNumber evidence="4">3.5.1.88</ecNumber>
    </recommendedName>
    <alternativeName>
        <fullName evidence="4">Polypeptide deformylase</fullName>
    </alternativeName>
</protein>
<feature type="binding site" evidence="4">
    <location>
        <position position="163"/>
    </location>
    <ligand>
        <name>Fe cation</name>
        <dbReference type="ChEBI" id="CHEBI:24875"/>
    </ligand>
</feature>
<evidence type="ECO:0000313" key="5">
    <source>
        <dbReference type="EMBL" id="SDD58410.1"/>
    </source>
</evidence>
<feature type="binding site" evidence="4">
    <location>
        <position position="159"/>
    </location>
    <ligand>
        <name>Fe cation</name>
        <dbReference type="ChEBI" id="CHEBI:24875"/>
    </ligand>
</feature>
<dbReference type="NCBIfam" id="TIGR00079">
    <property type="entry name" value="pept_deformyl"/>
    <property type="match status" value="1"/>
</dbReference>
<keyword evidence="6" id="KW-1185">Reference proteome</keyword>
<dbReference type="Pfam" id="PF01327">
    <property type="entry name" value="Pep_deformylase"/>
    <property type="match status" value="1"/>
</dbReference>
<dbReference type="InterPro" id="IPR036821">
    <property type="entry name" value="Peptide_deformylase_sf"/>
</dbReference>
<dbReference type="PRINTS" id="PR01576">
    <property type="entry name" value="PDEFORMYLASE"/>
</dbReference>
<keyword evidence="4" id="KW-0648">Protein biosynthesis</keyword>
<comment type="similarity">
    <text evidence="1 4">Belongs to the polypeptide deformylase family.</text>
</comment>
<dbReference type="NCBIfam" id="NF001159">
    <property type="entry name" value="PRK00150.1-3"/>
    <property type="match status" value="1"/>
</dbReference>
<proteinExistence type="inferred from homology"/>
<feature type="binding site" evidence="4">
    <location>
        <position position="117"/>
    </location>
    <ligand>
        <name>Fe cation</name>
        <dbReference type="ChEBI" id="CHEBI:24875"/>
    </ligand>
</feature>
<name>A0A1G6VXG5_9BACT</name>